<sequence length="175" mass="18027">MLRPGEGTGASWCSALSMAPGWAPSFFATGVAANASCCSCCRRQGGSILGSAHGGCQGNQVVVSRSFCVSCSVSPDVWSAPCVFSPSACSRLVFLVFVFFSMRSPGRTQGCSFCCGGVLLCFSFGVGGPAARRVWWFFNFSESPRPPCPSHGVCGSKTEALANAVAQSAASCAAF</sequence>
<accession>A0A6B0UYW5</accession>
<dbReference type="AlphaFoldDB" id="A0A6B0UYW5"/>
<evidence type="ECO:0000313" key="1">
    <source>
        <dbReference type="EMBL" id="MXU94969.1"/>
    </source>
</evidence>
<organism evidence="1">
    <name type="scientific">Ixodes ricinus</name>
    <name type="common">Common tick</name>
    <name type="synonym">Acarus ricinus</name>
    <dbReference type="NCBI Taxonomy" id="34613"/>
    <lineage>
        <taxon>Eukaryota</taxon>
        <taxon>Metazoa</taxon>
        <taxon>Ecdysozoa</taxon>
        <taxon>Arthropoda</taxon>
        <taxon>Chelicerata</taxon>
        <taxon>Arachnida</taxon>
        <taxon>Acari</taxon>
        <taxon>Parasitiformes</taxon>
        <taxon>Ixodida</taxon>
        <taxon>Ixodoidea</taxon>
        <taxon>Ixodidae</taxon>
        <taxon>Ixodinae</taxon>
        <taxon>Ixodes</taxon>
    </lineage>
</organism>
<dbReference type="EMBL" id="GIFC01012886">
    <property type="protein sequence ID" value="MXU94969.1"/>
    <property type="molecule type" value="Transcribed_RNA"/>
</dbReference>
<protein>
    <submittedName>
        <fullName evidence="1">Uncharacterized protein</fullName>
    </submittedName>
</protein>
<proteinExistence type="predicted"/>
<name>A0A6B0UYW5_IXORI</name>
<reference evidence="1" key="1">
    <citation type="submission" date="2019-12" db="EMBL/GenBank/DDBJ databases">
        <title>An insight into the sialome of adult female Ixodes ricinus ticks feeding for 6 days.</title>
        <authorList>
            <person name="Perner J."/>
            <person name="Ribeiro J.M.C."/>
        </authorList>
    </citation>
    <scope>NUCLEOTIDE SEQUENCE</scope>
    <source>
        <strain evidence="1">Semi-engorged</strain>
        <tissue evidence="1">Salivary glands</tissue>
    </source>
</reference>